<dbReference type="Gene3D" id="1.20.1080.10">
    <property type="entry name" value="Glycerol uptake facilitator protein"/>
    <property type="match status" value="1"/>
</dbReference>
<dbReference type="AlphaFoldDB" id="A0A1S8WHD8"/>
<dbReference type="SUPFAM" id="SSF81338">
    <property type="entry name" value="Aquaporin-like"/>
    <property type="match status" value="1"/>
</dbReference>
<dbReference type="EMBL" id="KV907053">
    <property type="protein sequence ID" value="OON13865.1"/>
    <property type="molecule type" value="Genomic_DNA"/>
</dbReference>
<dbReference type="GO" id="GO:0015250">
    <property type="term" value="F:water channel activity"/>
    <property type="evidence" value="ECO:0007669"/>
    <property type="project" value="TreeGrafter"/>
</dbReference>
<comment type="subcellular location">
    <subcellularLocation>
        <location evidence="1">Membrane</location>
        <topology evidence="1">Multi-pass membrane protein</topology>
    </subcellularLocation>
</comment>
<keyword evidence="3 7" id="KW-0813">Transport</keyword>
<dbReference type="PANTHER" id="PTHR43829:SF9">
    <property type="entry name" value="AQUAPORIN-9"/>
    <property type="match status" value="1"/>
</dbReference>
<dbReference type="InterPro" id="IPR050363">
    <property type="entry name" value="MIP/Aquaporin"/>
</dbReference>
<organism evidence="9 10">
    <name type="scientific">Opisthorchis viverrini</name>
    <name type="common">Southeast Asian liver fluke</name>
    <dbReference type="NCBI Taxonomy" id="6198"/>
    <lineage>
        <taxon>Eukaryota</taxon>
        <taxon>Metazoa</taxon>
        <taxon>Spiralia</taxon>
        <taxon>Lophotrochozoa</taxon>
        <taxon>Platyhelminthes</taxon>
        <taxon>Trematoda</taxon>
        <taxon>Digenea</taxon>
        <taxon>Opisthorchiida</taxon>
        <taxon>Opisthorchiata</taxon>
        <taxon>Opisthorchiidae</taxon>
        <taxon>Opisthorchis</taxon>
    </lineage>
</organism>
<dbReference type="InterPro" id="IPR000425">
    <property type="entry name" value="MIP"/>
</dbReference>
<protein>
    <submittedName>
        <fullName evidence="9">Putative aquaporin-9</fullName>
    </submittedName>
</protein>
<dbReference type="PANTHER" id="PTHR43829">
    <property type="entry name" value="AQUAPORIN OR AQUAGLYCEROPORIN RELATED"/>
    <property type="match status" value="1"/>
</dbReference>
<proteinExistence type="inferred from homology"/>
<evidence type="ECO:0000313" key="10">
    <source>
        <dbReference type="Proteomes" id="UP000243686"/>
    </source>
</evidence>
<reference evidence="9 10" key="1">
    <citation type="submission" date="2015-03" db="EMBL/GenBank/DDBJ databases">
        <title>Draft genome of the nematode, Opisthorchis viverrini.</title>
        <authorList>
            <person name="Mitreva M."/>
        </authorList>
    </citation>
    <scope>NUCLEOTIDE SEQUENCE [LARGE SCALE GENOMIC DNA]</scope>
    <source>
        <strain evidence="9">Khon Kaen</strain>
    </source>
</reference>
<evidence type="ECO:0000313" key="9">
    <source>
        <dbReference type="EMBL" id="OON13865.1"/>
    </source>
</evidence>
<gene>
    <name evidence="9" type="ORF">X801_10351</name>
</gene>
<dbReference type="GO" id="GO:0015254">
    <property type="term" value="F:glycerol channel activity"/>
    <property type="evidence" value="ECO:0007669"/>
    <property type="project" value="TreeGrafter"/>
</dbReference>
<feature type="transmembrane region" description="Helical" evidence="8">
    <location>
        <begin position="110"/>
        <end position="129"/>
    </location>
</feature>
<dbReference type="CDD" id="cd00333">
    <property type="entry name" value="MIP"/>
    <property type="match status" value="1"/>
</dbReference>
<evidence type="ECO:0000256" key="6">
    <source>
        <dbReference type="ARBA" id="ARBA00023136"/>
    </source>
</evidence>
<feature type="transmembrane region" description="Helical" evidence="8">
    <location>
        <begin position="199"/>
        <end position="220"/>
    </location>
</feature>
<sequence>MGGCYDQATFRSKLSKFIGLRNVPIVRACIAEFCGTAMMIIYGCGVLAQVKLGKKHGKEHGDFLSVSWNWGLAVTLGVFFAGGNGHGLINPAVTLGFAIIGKIPWIRVPFYTFAQIFGAFFGAMLVYGVNAENINYYSEVHDNGMRLVNTTGDIFVTNPWVSTFNCFFDQTLGTALLTAGALAIVEKETWNVPDHLHPLYLGLLVFSLVGAYALNAGCALNPARDLGPRLMILAFGWRDAFSAGHYHFWVPIVGPYLGALLGALGYELTIGVHIGTPDKETEQNNENNQLKSISA</sequence>
<dbReference type="Pfam" id="PF00230">
    <property type="entry name" value="MIP"/>
    <property type="match status" value="1"/>
</dbReference>
<dbReference type="Proteomes" id="UP000243686">
    <property type="component" value="Unassembled WGS sequence"/>
</dbReference>
<accession>A0A1S8WHD8</accession>
<evidence type="ECO:0000256" key="2">
    <source>
        <dbReference type="ARBA" id="ARBA00006175"/>
    </source>
</evidence>
<evidence type="ECO:0000256" key="4">
    <source>
        <dbReference type="ARBA" id="ARBA00022692"/>
    </source>
</evidence>
<evidence type="ECO:0000256" key="1">
    <source>
        <dbReference type="ARBA" id="ARBA00004141"/>
    </source>
</evidence>
<evidence type="ECO:0000256" key="8">
    <source>
        <dbReference type="SAM" id="Phobius"/>
    </source>
</evidence>
<keyword evidence="10" id="KW-1185">Reference proteome</keyword>
<evidence type="ECO:0000256" key="7">
    <source>
        <dbReference type="RuleBase" id="RU000477"/>
    </source>
</evidence>
<dbReference type="PRINTS" id="PR00783">
    <property type="entry name" value="MINTRINSICP"/>
</dbReference>
<dbReference type="GO" id="GO:0005886">
    <property type="term" value="C:plasma membrane"/>
    <property type="evidence" value="ECO:0007669"/>
    <property type="project" value="TreeGrafter"/>
</dbReference>
<evidence type="ECO:0000256" key="3">
    <source>
        <dbReference type="ARBA" id="ARBA00022448"/>
    </source>
</evidence>
<keyword evidence="5 8" id="KW-1133">Transmembrane helix</keyword>
<dbReference type="InterPro" id="IPR023271">
    <property type="entry name" value="Aquaporin-like"/>
</dbReference>
<feature type="transmembrane region" description="Helical" evidence="8">
    <location>
        <begin position="25"/>
        <end position="48"/>
    </location>
</feature>
<keyword evidence="6 8" id="KW-0472">Membrane</keyword>
<feature type="transmembrane region" description="Helical" evidence="8">
    <location>
        <begin position="68"/>
        <end position="89"/>
    </location>
</feature>
<evidence type="ECO:0000256" key="5">
    <source>
        <dbReference type="ARBA" id="ARBA00022989"/>
    </source>
</evidence>
<dbReference type="NCBIfam" id="TIGR00861">
    <property type="entry name" value="MIP"/>
    <property type="match status" value="1"/>
</dbReference>
<keyword evidence="4 7" id="KW-0812">Transmembrane</keyword>
<comment type="similarity">
    <text evidence="2 7">Belongs to the MIP/aquaporin (TC 1.A.8) family.</text>
</comment>
<name>A0A1S8WHD8_OPIVI</name>